<organism evidence="3 4">
    <name type="scientific">Phytophthora kernoviae</name>
    <dbReference type="NCBI Taxonomy" id="325452"/>
    <lineage>
        <taxon>Eukaryota</taxon>
        <taxon>Sar</taxon>
        <taxon>Stramenopiles</taxon>
        <taxon>Oomycota</taxon>
        <taxon>Peronosporomycetes</taxon>
        <taxon>Peronosporales</taxon>
        <taxon>Peronosporaceae</taxon>
        <taxon>Phytophthora</taxon>
    </lineage>
</organism>
<name>A0A3F2S0V6_9STRA</name>
<evidence type="ECO:0000313" key="4">
    <source>
        <dbReference type="Proteomes" id="UP000277300"/>
    </source>
</evidence>
<gene>
    <name evidence="2" type="ORF">BBJ29_001324</name>
    <name evidence="3" type="ORF">BBP00_00001214</name>
</gene>
<dbReference type="Proteomes" id="UP000284657">
    <property type="component" value="Unassembled WGS sequence"/>
</dbReference>
<dbReference type="Proteomes" id="UP000277300">
    <property type="component" value="Unassembled WGS sequence"/>
</dbReference>
<evidence type="ECO:0000313" key="2">
    <source>
        <dbReference type="EMBL" id="RLN53697.1"/>
    </source>
</evidence>
<dbReference type="AlphaFoldDB" id="A0A3F2S0V6"/>
<feature type="region of interest" description="Disordered" evidence="1">
    <location>
        <begin position="85"/>
        <end position="104"/>
    </location>
</feature>
<accession>A0A3F2S0V6</accession>
<evidence type="ECO:0000256" key="1">
    <source>
        <dbReference type="SAM" id="MobiDB-lite"/>
    </source>
</evidence>
<dbReference type="EMBL" id="MBDO02000016">
    <property type="protein sequence ID" value="RLN68133.1"/>
    <property type="molecule type" value="Genomic_DNA"/>
</dbReference>
<protein>
    <submittedName>
        <fullName evidence="3">Uncharacterized protein</fullName>
    </submittedName>
</protein>
<comment type="caution">
    <text evidence="3">The sequence shown here is derived from an EMBL/GenBank/DDBJ whole genome shotgun (WGS) entry which is preliminary data.</text>
</comment>
<proteinExistence type="predicted"/>
<dbReference type="EMBL" id="MBAD02001548">
    <property type="protein sequence ID" value="RLN53697.1"/>
    <property type="molecule type" value="Genomic_DNA"/>
</dbReference>
<evidence type="ECO:0000313" key="5">
    <source>
        <dbReference type="Proteomes" id="UP000284657"/>
    </source>
</evidence>
<sequence length="360" mass="39090">MLRSHLDPARYVDSGAFEKYQGYRGQELVVSECVIGSPSEVFDAWLEEVWRAGGTELHAGVGRGCVGHVRRAALGVEEEILSAGLPIDPEQEDSDGGRPSRTRDRSKIPTICYEVRSFGLFPMQNQLALVQFVDVAASEESTPSTLVIWFVKTVPTILGHLLCCGGFTRFILRSVLQNYLAPLIHPKMAEHYIDADAFDAYAEHDGQELALSQLINASVQDVFDAWLQLEWLARGSTLKPGEGRGLVGHRRLVSLGVEEQIESAGVPDSSDKIPSVSYSIKKSGPLLLSDHMALVQFVADTTAPPSAPKTLVLWNSKLTPSTAGSVLLCGGSISRLVLRTVLSSSLDSLAASFQNETRSL</sequence>
<dbReference type="OrthoDB" id="92853at2759"/>
<evidence type="ECO:0000313" key="3">
    <source>
        <dbReference type="EMBL" id="RLN68133.1"/>
    </source>
</evidence>
<feature type="compositionally biased region" description="Basic and acidic residues" evidence="1">
    <location>
        <begin position="95"/>
        <end position="104"/>
    </location>
</feature>
<reference evidence="4 5" key="1">
    <citation type="submission" date="2018-07" db="EMBL/GenBank/DDBJ databases">
        <title>Genome sequencing of oomycete isolates from Chile give support for New Zealand origin for Phytophthora kernoviae and make available the first Nothophytophthora sp. genome.</title>
        <authorList>
            <person name="Studholme D.J."/>
            <person name="Sanfuentes E."/>
            <person name="Panda P."/>
            <person name="Hill R."/>
            <person name="Sambles C."/>
            <person name="Grant M."/>
            <person name="Williams N.M."/>
            <person name="Mcdougal R.L."/>
        </authorList>
    </citation>
    <scope>NUCLEOTIDE SEQUENCE [LARGE SCALE GENOMIC DNA]</scope>
    <source>
        <strain evidence="3">Chile6</strain>
        <strain evidence="2">Chile7</strain>
    </source>
</reference>